<keyword evidence="5" id="KW-1185">Reference proteome</keyword>
<name>A0A252BVA6_9PROT</name>
<dbReference type="InterPro" id="IPR051012">
    <property type="entry name" value="CellSynth/LPSAsmb/PSIAsmb"/>
</dbReference>
<dbReference type="AlphaFoldDB" id="A0A252BVA6"/>
<evidence type="ECO:0000313" key="5">
    <source>
        <dbReference type="Proteomes" id="UP000194931"/>
    </source>
</evidence>
<dbReference type="Pfam" id="PF14559">
    <property type="entry name" value="TPR_19"/>
    <property type="match status" value="1"/>
</dbReference>
<dbReference type="Proteomes" id="UP000194931">
    <property type="component" value="Unassembled WGS sequence"/>
</dbReference>
<dbReference type="SUPFAM" id="SSF48452">
    <property type="entry name" value="TPR-like"/>
    <property type="match status" value="1"/>
</dbReference>
<keyword evidence="2 3" id="KW-0802">TPR repeat</keyword>
<sequence>MMEAAQNPDALARIGQAALQTGDNNTAITFYSRAVALSPHRIDLQLGYAEALTASGKINDALGIMRPLTTQYPNNNHLALVTARLLIKAGHPREAINLLQNAHTQAPTNVPTLVALGIALDTLGDQQAAQGYYQQALALKPDDVAARTDMALSLALSGSYSQALSILRPLRSELAGTDQAAHQSAVENALALIYGLMGDHTTANTILRHHLSSQQAQENLSFYNVVRQTGHNPPPL</sequence>
<dbReference type="PANTHER" id="PTHR45586:SF1">
    <property type="entry name" value="LIPOPOLYSACCHARIDE ASSEMBLY PROTEIN B"/>
    <property type="match status" value="1"/>
</dbReference>
<dbReference type="PROSITE" id="PS50005">
    <property type="entry name" value="TPR"/>
    <property type="match status" value="2"/>
</dbReference>
<keyword evidence="1" id="KW-0677">Repeat</keyword>
<gene>
    <name evidence="4" type="ORF">HK26_13500</name>
</gene>
<dbReference type="EMBL" id="JOPJ01000009">
    <property type="protein sequence ID" value="OUJ12879.1"/>
    <property type="molecule type" value="Genomic_DNA"/>
</dbReference>
<evidence type="ECO:0000256" key="3">
    <source>
        <dbReference type="PROSITE-ProRule" id="PRU00339"/>
    </source>
</evidence>
<comment type="caution">
    <text evidence="4">The sequence shown here is derived from an EMBL/GenBank/DDBJ whole genome shotgun (WGS) entry which is preliminary data.</text>
</comment>
<evidence type="ECO:0000256" key="2">
    <source>
        <dbReference type="ARBA" id="ARBA00022803"/>
    </source>
</evidence>
<reference evidence="5" key="1">
    <citation type="submission" date="2014-06" db="EMBL/GenBank/DDBJ databases">
        <authorList>
            <person name="Winans N.J."/>
            <person name="Newell P.D."/>
            <person name="Douglas A.E."/>
        </authorList>
    </citation>
    <scope>NUCLEOTIDE SEQUENCE [LARGE SCALE GENOMIC DNA]</scope>
</reference>
<organism evidence="4 5">
    <name type="scientific">Acetobacter okinawensis</name>
    <dbReference type="NCBI Taxonomy" id="1076594"/>
    <lineage>
        <taxon>Bacteria</taxon>
        <taxon>Pseudomonadati</taxon>
        <taxon>Pseudomonadota</taxon>
        <taxon>Alphaproteobacteria</taxon>
        <taxon>Acetobacterales</taxon>
        <taxon>Acetobacteraceae</taxon>
        <taxon>Acetobacter</taxon>
    </lineage>
</organism>
<protein>
    <submittedName>
        <fullName evidence="4">Uncharacterized protein</fullName>
    </submittedName>
</protein>
<evidence type="ECO:0000256" key="1">
    <source>
        <dbReference type="ARBA" id="ARBA00022737"/>
    </source>
</evidence>
<evidence type="ECO:0000313" key="4">
    <source>
        <dbReference type="EMBL" id="OUJ12879.1"/>
    </source>
</evidence>
<dbReference type="InterPro" id="IPR011990">
    <property type="entry name" value="TPR-like_helical_dom_sf"/>
</dbReference>
<dbReference type="InterPro" id="IPR019734">
    <property type="entry name" value="TPR_rpt"/>
</dbReference>
<dbReference type="SMART" id="SM00028">
    <property type="entry name" value="TPR"/>
    <property type="match status" value="2"/>
</dbReference>
<proteinExistence type="predicted"/>
<feature type="repeat" description="TPR" evidence="3">
    <location>
        <begin position="8"/>
        <end position="41"/>
    </location>
</feature>
<dbReference type="Gene3D" id="1.25.40.10">
    <property type="entry name" value="Tetratricopeptide repeat domain"/>
    <property type="match status" value="1"/>
</dbReference>
<accession>A0A252BVA6</accession>
<dbReference type="Pfam" id="PF13432">
    <property type="entry name" value="TPR_16"/>
    <property type="match status" value="1"/>
</dbReference>
<feature type="repeat" description="TPR" evidence="3">
    <location>
        <begin position="110"/>
        <end position="143"/>
    </location>
</feature>
<dbReference type="PANTHER" id="PTHR45586">
    <property type="entry name" value="TPR REPEAT-CONTAINING PROTEIN PA4667"/>
    <property type="match status" value="1"/>
</dbReference>